<dbReference type="InterPro" id="IPR036634">
    <property type="entry name" value="PRD_sf"/>
</dbReference>
<evidence type="ECO:0000259" key="1">
    <source>
        <dbReference type="PROSITE" id="PS51372"/>
    </source>
</evidence>
<evidence type="ECO:0000313" key="3">
    <source>
        <dbReference type="Proteomes" id="UP000188993"/>
    </source>
</evidence>
<dbReference type="EMBL" id="CP019728">
    <property type="protein sequence ID" value="AQS52787.1"/>
    <property type="molecule type" value="Genomic_DNA"/>
</dbReference>
<dbReference type="Gene3D" id="1.10.1790.10">
    <property type="entry name" value="PRD domain"/>
    <property type="match status" value="1"/>
</dbReference>
<dbReference type="OrthoDB" id="2184498at2"/>
<proteinExistence type="predicted"/>
<dbReference type="SUPFAM" id="SSF63520">
    <property type="entry name" value="PTS-regulatory domain, PRD"/>
    <property type="match status" value="1"/>
</dbReference>
<gene>
    <name evidence="2" type="ORF">BW727_100394</name>
</gene>
<reference evidence="2 3" key="1">
    <citation type="journal article" date="2014" name="Int. J. Syst. Evol. Microbiol.">
        <title>Jeotgalibaca dankookensis gen. nov., sp. nov., a member of the family Carnobacteriaceae, isolated from seujeot (Korean traditional food).</title>
        <authorList>
            <person name="Lee D.G."/>
            <person name="Trujillo M.E."/>
            <person name="Kang H."/>
            <person name="Ahn T.Y."/>
        </authorList>
    </citation>
    <scope>NUCLEOTIDE SEQUENCE [LARGE SCALE GENOMIC DNA]</scope>
    <source>
        <strain evidence="2 3">EX-07</strain>
    </source>
</reference>
<evidence type="ECO:0000313" key="2">
    <source>
        <dbReference type="EMBL" id="AQS52787.1"/>
    </source>
</evidence>
<sequence length="120" mass="14084">MIQEKLTILKENDVIDGTTYEDMQVALNYLKQENVITEEDEADTFITHLAMATSRQRKNEEQVDSVDPMIKQEIEAALEYKKAVAVWKQLSEKIDVDFPKNEDDYFYLHLVTLLQNKKEK</sequence>
<dbReference type="Pfam" id="PF00874">
    <property type="entry name" value="PRD"/>
    <property type="match status" value="1"/>
</dbReference>
<dbReference type="AlphaFoldDB" id="A0A1S6IML9"/>
<dbReference type="STRING" id="708126.BW727_100394"/>
<accession>A0A1S6IML9</accession>
<dbReference type="Proteomes" id="UP000188993">
    <property type="component" value="Chromosome"/>
</dbReference>
<dbReference type="RefSeq" id="WP_062468353.1">
    <property type="nucleotide sequence ID" value="NZ_BBYN01000007.1"/>
</dbReference>
<dbReference type="InterPro" id="IPR011608">
    <property type="entry name" value="PRD"/>
</dbReference>
<protein>
    <recommendedName>
        <fullName evidence="1">PRD domain-containing protein</fullName>
    </recommendedName>
</protein>
<dbReference type="GO" id="GO:0006355">
    <property type="term" value="P:regulation of DNA-templated transcription"/>
    <property type="evidence" value="ECO:0007669"/>
    <property type="project" value="InterPro"/>
</dbReference>
<name>A0A1S6IML9_9LACT</name>
<organism evidence="2 3">
    <name type="scientific">Jeotgalibaca dankookensis</name>
    <dbReference type="NCBI Taxonomy" id="708126"/>
    <lineage>
        <taxon>Bacteria</taxon>
        <taxon>Bacillati</taxon>
        <taxon>Bacillota</taxon>
        <taxon>Bacilli</taxon>
        <taxon>Lactobacillales</taxon>
        <taxon>Carnobacteriaceae</taxon>
        <taxon>Jeotgalibaca</taxon>
    </lineage>
</organism>
<keyword evidence="3" id="KW-1185">Reference proteome</keyword>
<feature type="domain" description="PRD" evidence="1">
    <location>
        <begin position="14"/>
        <end position="120"/>
    </location>
</feature>
<dbReference type="PROSITE" id="PS51372">
    <property type="entry name" value="PRD_2"/>
    <property type="match status" value="1"/>
</dbReference>
<dbReference type="KEGG" id="jda:BW727_100394"/>